<dbReference type="GO" id="GO:0005789">
    <property type="term" value="C:endoplasmic reticulum membrane"/>
    <property type="evidence" value="ECO:0007669"/>
    <property type="project" value="UniProtKB-SubCell"/>
</dbReference>
<dbReference type="eggNOG" id="KOG0831">
    <property type="taxonomic scope" value="Eukaryota"/>
</dbReference>
<evidence type="ECO:0000256" key="10">
    <source>
        <dbReference type="ARBA" id="ARBA00022989"/>
    </source>
</evidence>
<dbReference type="GO" id="GO:0004144">
    <property type="term" value="F:diacylglycerol O-acyltransferase activity"/>
    <property type="evidence" value="ECO:0007669"/>
    <property type="project" value="TreeGrafter"/>
</dbReference>
<dbReference type="PaxDb" id="2903-EOD08273"/>
<keyword evidence="7 14" id="KW-0812">Transmembrane</keyword>
<keyword evidence="8" id="KW-0319">Glycerol metabolism</keyword>
<dbReference type="GO" id="GO:0019432">
    <property type="term" value="P:triglyceride biosynthetic process"/>
    <property type="evidence" value="ECO:0007669"/>
    <property type="project" value="TreeGrafter"/>
</dbReference>
<dbReference type="HOGENOM" id="CLU_880928_0_0_1"/>
<keyword evidence="9 14" id="KW-0256">Endoplasmic reticulum</keyword>
<dbReference type="OMA" id="SHARWIQ"/>
<evidence type="ECO:0000256" key="14">
    <source>
        <dbReference type="RuleBase" id="RU367023"/>
    </source>
</evidence>
<dbReference type="EnsemblProtists" id="EOD08273">
    <property type="protein sequence ID" value="EOD08273"/>
    <property type="gene ID" value="EMIHUDRAFT_459996"/>
</dbReference>
<keyword evidence="10 14" id="KW-1133">Transmembrane helix</keyword>
<evidence type="ECO:0000256" key="11">
    <source>
        <dbReference type="ARBA" id="ARBA00023098"/>
    </source>
</evidence>
<evidence type="ECO:0000256" key="3">
    <source>
        <dbReference type="ARBA" id="ARBA00005189"/>
    </source>
</evidence>
<evidence type="ECO:0000256" key="2">
    <source>
        <dbReference type="ARBA" id="ARBA00004771"/>
    </source>
</evidence>
<evidence type="ECO:0000256" key="5">
    <source>
        <dbReference type="ARBA" id="ARBA00022516"/>
    </source>
</evidence>
<reference evidence="15" key="2">
    <citation type="submission" date="2024-10" db="UniProtKB">
        <authorList>
            <consortium name="EnsemblProtists"/>
        </authorList>
    </citation>
    <scope>IDENTIFICATION</scope>
</reference>
<evidence type="ECO:0000256" key="9">
    <source>
        <dbReference type="ARBA" id="ARBA00022824"/>
    </source>
</evidence>
<name>A0A0D3KI58_EMIH1</name>
<organism evidence="15 16">
    <name type="scientific">Emiliania huxleyi (strain CCMP1516)</name>
    <dbReference type="NCBI Taxonomy" id="280463"/>
    <lineage>
        <taxon>Eukaryota</taxon>
        <taxon>Haptista</taxon>
        <taxon>Haptophyta</taxon>
        <taxon>Prymnesiophyceae</taxon>
        <taxon>Isochrysidales</taxon>
        <taxon>Noelaerhabdaceae</taxon>
        <taxon>Emiliania</taxon>
    </lineage>
</organism>
<evidence type="ECO:0000256" key="13">
    <source>
        <dbReference type="ARBA" id="ARBA00023315"/>
    </source>
</evidence>
<keyword evidence="6 14" id="KW-0808">Transferase</keyword>
<sequence length="334" mass="36252">MSSKALDQPTRSFPVSTSAERAAGFLAASVFSLVYVVAPVWLLAALVSVFASGLTSLSTLLLWAPLLVSALLPDTGGSISPIVLCSWPVRQIPKYFRYEEFHEATDRELRATGKSYVVGAHPHGVFSFVGVCAAIASMNDAEGGFGPRLAQHVPTAAASVLKVFPLLKDVLGVFGVIPADGKTLARRLQKGSFVLYIGGMAELFRSSPRRETVFLQGRKGFIKLALKSGADVVPVYLFGNTTVLKALTWGPLADLSRKLGVSVTLFWGRFALPVPKEVRLTYARGRPLGLPHIAEPSQADIDHWHAKYCEALLQLFDRYKGTNPDYKHKTLAIE</sequence>
<dbReference type="PANTHER" id="PTHR12317:SF0">
    <property type="entry name" value="ACYLTRANSFERASE"/>
    <property type="match status" value="1"/>
</dbReference>
<dbReference type="RefSeq" id="XP_005787872.1">
    <property type="nucleotide sequence ID" value="XM_005787815.1"/>
</dbReference>
<keyword evidence="16" id="KW-1185">Reference proteome</keyword>
<dbReference type="KEGG" id="ehx:EMIHUDRAFT_459996"/>
<feature type="transmembrane region" description="Helical" evidence="14">
    <location>
        <begin position="21"/>
        <end position="44"/>
    </location>
</feature>
<dbReference type="RefSeq" id="XP_005760702.1">
    <property type="nucleotide sequence ID" value="XM_005760645.1"/>
</dbReference>
<comment type="pathway">
    <text evidence="3">Lipid metabolism.</text>
</comment>
<dbReference type="KEGG" id="ehx:EMIHUDRAFT_462450"/>
<dbReference type="Pfam" id="PF03982">
    <property type="entry name" value="DAGAT"/>
    <property type="match status" value="1"/>
</dbReference>
<evidence type="ECO:0000256" key="1">
    <source>
        <dbReference type="ARBA" id="ARBA00004477"/>
    </source>
</evidence>
<evidence type="ECO:0000256" key="8">
    <source>
        <dbReference type="ARBA" id="ARBA00022798"/>
    </source>
</evidence>
<dbReference type="EC" id="2.3.1.-" evidence="14"/>
<feature type="transmembrane region" description="Helical" evidence="14">
    <location>
        <begin position="50"/>
        <end position="72"/>
    </location>
</feature>
<evidence type="ECO:0000313" key="15">
    <source>
        <dbReference type="EnsemblProtists" id="EOD35443"/>
    </source>
</evidence>
<evidence type="ECO:0000256" key="7">
    <source>
        <dbReference type="ARBA" id="ARBA00022692"/>
    </source>
</evidence>
<evidence type="ECO:0000256" key="6">
    <source>
        <dbReference type="ARBA" id="ARBA00022679"/>
    </source>
</evidence>
<dbReference type="AlphaFoldDB" id="A0A0D3KI58"/>
<proteinExistence type="inferred from homology"/>
<dbReference type="GO" id="GO:0006071">
    <property type="term" value="P:glycerol metabolic process"/>
    <property type="evidence" value="ECO:0007669"/>
    <property type="project" value="UniProtKB-KW"/>
</dbReference>
<dbReference type="GeneID" id="17280713"/>
<comment type="subcellular location">
    <subcellularLocation>
        <location evidence="1 14">Endoplasmic reticulum membrane</location>
        <topology evidence="1 14">Multi-pass membrane protein</topology>
    </subcellularLocation>
</comment>
<keyword evidence="12 14" id="KW-0472">Membrane</keyword>
<dbReference type="EnsemblProtists" id="EOD35443">
    <property type="protein sequence ID" value="EOD35443"/>
    <property type="gene ID" value="EMIHUDRAFT_462450"/>
</dbReference>
<reference evidence="16" key="1">
    <citation type="journal article" date="2013" name="Nature">
        <title>Pan genome of the phytoplankton Emiliania underpins its global distribution.</title>
        <authorList>
            <person name="Read B.A."/>
            <person name="Kegel J."/>
            <person name="Klute M.J."/>
            <person name="Kuo A."/>
            <person name="Lefebvre S.C."/>
            <person name="Maumus F."/>
            <person name="Mayer C."/>
            <person name="Miller J."/>
            <person name="Monier A."/>
            <person name="Salamov A."/>
            <person name="Young J."/>
            <person name="Aguilar M."/>
            <person name="Claverie J.M."/>
            <person name="Frickenhaus S."/>
            <person name="Gonzalez K."/>
            <person name="Herman E.K."/>
            <person name="Lin Y.C."/>
            <person name="Napier J."/>
            <person name="Ogata H."/>
            <person name="Sarno A.F."/>
            <person name="Shmutz J."/>
            <person name="Schroeder D."/>
            <person name="de Vargas C."/>
            <person name="Verret F."/>
            <person name="von Dassow P."/>
            <person name="Valentin K."/>
            <person name="Van de Peer Y."/>
            <person name="Wheeler G."/>
            <person name="Dacks J.B."/>
            <person name="Delwiche C.F."/>
            <person name="Dyhrman S.T."/>
            <person name="Glockner G."/>
            <person name="John U."/>
            <person name="Richards T."/>
            <person name="Worden A.Z."/>
            <person name="Zhang X."/>
            <person name="Grigoriev I.V."/>
            <person name="Allen A.E."/>
            <person name="Bidle K."/>
            <person name="Borodovsky M."/>
            <person name="Bowler C."/>
            <person name="Brownlee C."/>
            <person name="Cock J.M."/>
            <person name="Elias M."/>
            <person name="Gladyshev V.N."/>
            <person name="Groth M."/>
            <person name="Guda C."/>
            <person name="Hadaegh A."/>
            <person name="Iglesias-Rodriguez M.D."/>
            <person name="Jenkins J."/>
            <person name="Jones B.M."/>
            <person name="Lawson T."/>
            <person name="Leese F."/>
            <person name="Lindquist E."/>
            <person name="Lobanov A."/>
            <person name="Lomsadze A."/>
            <person name="Malik S.B."/>
            <person name="Marsh M.E."/>
            <person name="Mackinder L."/>
            <person name="Mock T."/>
            <person name="Mueller-Roeber B."/>
            <person name="Pagarete A."/>
            <person name="Parker M."/>
            <person name="Probert I."/>
            <person name="Quesneville H."/>
            <person name="Raines C."/>
            <person name="Rensing S.A."/>
            <person name="Riano-Pachon D.M."/>
            <person name="Richier S."/>
            <person name="Rokitta S."/>
            <person name="Shiraiwa Y."/>
            <person name="Soanes D.M."/>
            <person name="van der Giezen M."/>
            <person name="Wahlund T.M."/>
            <person name="Williams B."/>
            <person name="Wilson W."/>
            <person name="Wolfe G."/>
            <person name="Wurch L.L."/>
        </authorList>
    </citation>
    <scope>NUCLEOTIDE SEQUENCE</scope>
</reference>
<evidence type="ECO:0000256" key="12">
    <source>
        <dbReference type="ARBA" id="ARBA00023136"/>
    </source>
</evidence>
<dbReference type="Proteomes" id="UP000013827">
    <property type="component" value="Unassembled WGS sequence"/>
</dbReference>
<keyword evidence="11" id="KW-0443">Lipid metabolism</keyword>
<keyword evidence="13" id="KW-0012">Acyltransferase</keyword>
<evidence type="ECO:0000256" key="4">
    <source>
        <dbReference type="ARBA" id="ARBA00005420"/>
    </source>
</evidence>
<dbReference type="InterPro" id="IPR007130">
    <property type="entry name" value="DAGAT"/>
</dbReference>
<comment type="pathway">
    <text evidence="2">Glycerolipid metabolism; triacylglycerol biosynthesis.</text>
</comment>
<evidence type="ECO:0000313" key="16">
    <source>
        <dbReference type="Proteomes" id="UP000013827"/>
    </source>
</evidence>
<comment type="similarity">
    <text evidence="4 14">Belongs to the diacylglycerol acyltransferase family.</text>
</comment>
<accession>A0A0D3KI58</accession>
<dbReference type="GeneID" id="17254424"/>
<keyword evidence="5" id="KW-0444">Lipid biosynthesis</keyword>
<dbReference type="PANTHER" id="PTHR12317">
    <property type="entry name" value="DIACYLGLYCEROL O-ACYLTRANSFERASE"/>
    <property type="match status" value="1"/>
</dbReference>
<protein>
    <recommendedName>
        <fullName evidence="14">Acyltransferase</fullName>
        <ecNumber evidence="14">2.3.1.-</ecNumber>
    </recommendedName>
</protein>